<keyword evidence="3" id="KW-1185">Reference proteome</keyword>
<comment type="caution">
    <text evidence="2">The sequence shown here is derived from an EMBL/GenBank/DDBJ whole genome shotgun (WGS) entry which is preliminary data.</text>
</comment>
<organism evidence="2 3">
    <name type="scientific">Punica granatum</name>
    <name type="common">Pomegranate</name>
    <dbReference type="NCBI Taxonomy" id="22663"/>
    <lineage>
        <taxon>Eukaryota</taxon>
        <taxon>Viridiplantae</taxon>
        <taxon>Streptophyta</taxon>
        <taxon>Embryophyta</taxon>
        <taxon>Tracheophyta</taxon>
        <taxon>Spermatophyta</taxon>
        <taxon>Magnoliopsida</taxon>
        <taxon>eudicotyledons</taxon>
        <taxon>Gunneridae</taxon>
        <taxon>Pentapetalae</taxon>
        <taxon>rosids</taxon>
        <taxon>malvids</taxon>
        <taxon>Myrtales</taxon>
        <taxon>Lythraceae</taxon>
        <taxon>Punica</taxon>
    </lineage>
</organism>
<evidence type="ECO:0000313" key="2">
    <source>
        <dbReference type="EMBL" id="PKI67260.1"/>
    </source>
</evidence>
<gene>
    <name evidence="2" type="ORF">CRG98_012332</name>
</gene>
<proteinExistence type="predicted"/>
<feature type="region of interest" description="Disordered" evidence="1">
    <location>
        <begin position="1"/>
        <end position="83"/>
    </location>
</feature>
<dbReference type="EMBL" id="PGOL01000623">
    <property type="protein sequence ID" value="PKI67260.1"/>
    <property type="molecule type" value="Genomic_DNA"/>
</dbReference>
<name>A0A2I0KG13_PUNGR</name>
<dbReference type="Proteomes" id="UP000233551">
    <property type="component" value="Unassembled WGS sequence"/>
</dbReference>
<protein>
    <submittedName>
        <fullName evidence="2">Uncharacterized protein</fullName>
    </submittedName>
</protein>
<evidence type="ECO:0000256" key="1">
    <source>
        <dbReference type="SAM" id="MobiDB-lite"/>
    </source>
</evidence>
<feature type="compositionally biased region" description="Polar residues" evidence="1">
    <location>
        <begin position="60"/>
        <end position="71"/>
    </location>
</feature>
<reference evidence="2 3" key="1">
    <citation type="submission" date="2017-11" db="EMBL/GenBank/DDBJ databases">
        <title>De-novo sequencing of pomegranate (Punica granatum L.) genome.</title>
        <authorList>
            <person name="Akparov Z."/>
            <person name="Amiraslanov A."/>
            <person name="Hajiyeva S."/>
            <person name="Abbasov M."/>
            <person name="Kaur K."/>
            <person name="Hamwieh A."/>
            <person name="Solovyev V."/>
            <person name="Salamov A."/>
            <person name="Braich B."/>
            <person name="Kosarev P."/>
            <person name="Mahmoud A."/>
            <person name="Hajiyev E."/>
            <person name="Babayeva S."/>
            <person name="Izzatullayeva V."/>
            <person name="Mammadov A."/>
            <person name="Mammadov A."/>
            <person name="Sharifova S."/>
            <person name="Ojaghi J."/>
            <person name="Eynullazada K."/>
            <person name="Bayramov B."/>
            <person name="Abdulazimova A."/>
            <person name="Shahmuradov I."/>
        </authorList>
    </citation>
    <scope>NUCLEOTIDE SEQUENCE [LARGE SCALE GENOMIC DNA]</scope>
    <source>
        <strain evidence="3">cv. AG2017</strain>
        <tissue evidence="2">Leaf</tissue>
    </source>
</reference>
<sequence length="119" mass="12871">MPRSQVLQTARTTTDSDSRPHGIRRCSILEHGPPAHVIPHTTGASPTKAQLPSSKPGIRQSATAPATMSVSDESEFSGQHPPHFTAFECHTHITVALIRGETLRIALQAFKGITLDEKQ</sequence>
<dbReference type="AlphaFoldDB" id="A0A2I0KG13"/>
<feature type="compositionally biased region" description="Polar residues" evidence="1">
    <location>
        <begin position="42"/>
        <end position="53"/>
    </location>
</feature>
<feature type="compositionally biased region" description="Polar residues" evidence="1">
    <location>
        <begin position="1"/>
        <end position="13"/>
    </location>
</feature>
<accession>A0A2I0KG13</accession>
<evidence type="ECO:0000313" key="3">
    <source>
        <dbReference type="Proteomes" id="UP000233551"/>
    </source>
</evidence>